<sequence length="238" mass="26982">MVIIQPSTEKVVVVDEMITIDAEVEDDASARAKGKWNANVGTKKRETQPKTVSVACFLPRGRKDRGESVQQAAFREAFEESGYEVSPLPLYVYNRQTLSPHQREADTGLSEEAIYLTTQRWDPRYRDGKCIDKGGQYFVSWFVGQIPENPIHHTGVGMPDEQNYVSRLLPFEEALNALSDPLQRCVLDYAWQAYRNHLHYDRELKKLEAELAQPEAEVGAEAGTRVDIRHEGNTSGEQ</sequence>
<dbReference type="PROSITE" id="PS00893">
    <property type="entry name" value="NUDIX_BOX"/>
    <property type="match status" value="1"/>
</dbReference>
<dbReference type="OrthoDB" id="276276at2759"/>
<organism evidence="4 5">
    <name type="scientific">Tetrapyrgos nigripes</name>
    <dbReference type="NCBI Taxonomy" id="182062"/>
    <lineage>
        <taxon>Eukaryota</taxon>
        <taxon>Fungi</taxon>
        <taxon>Dikarya</taxon>
        <taxon>Basidiomycota</taxon>
        <taxon>Agaricomycotina</taxon>
        <taxon>Agaricomycetes</taxon>
        <taxon>Agaricomycetidae</taxon>
        <taxon>Agaricales</taxon>
        <taxon>Marasmiineae</taxon>
        <taxon>Marasmiaceae</taxon>
        <taxon>Tetrapyrgos</taxon>
    </lineage>
</organism>
<dbReference type="AlphaFoldDB" id="A0A8H5GKI0"/>
<dbReference type="Gene3D" id="3.90.79.10">
    <property type="entry name" value="Nucleoside Triphosphate Pyrophosphohydrolase"/>
    <property type="match status" value="1"/>
</dbReference>
<evidence type="ECO:0000256" key="2">
    <source>
        <dbReference type="SAM" id="MobiDB-lite"/>
    </source>
</evidence>
<dbReference type="InterPro" id="IPR020084">
    <property type="entry name" value="NUDIX_hydrolase_CS"/>
</dbReference>
<keyword evidence="5" id="KW-1185">Reference proteome</keyword>
<name>A0A8H5GKI0_9AGAR</name>
<evidence type="ECO:0000256" key="1">
    <source>
        <dbReference type="ARBA" id="ARBA00022801"/>
    </source>
</evidence>
<dbReference type="SUPFAM" id="SSF55811">
    <property type="entry name" value="Nudix"/>
    <property type="match status" value="1"/>
</dbReference>
<evidence type="ECO:0000313" key="4">
    <source>
        <dbReference type="EMBL" id="KAF5366736.1"/>
    </source>
</evidence>
<dbReference type="CDD" id="cd02883">
    <property type="entry name" value="NUDIX_Hydrolase"/>
    <property type="match status" value="1"/>
</dbReference>
<reference evidence="4 5" key="1">
    <citation type="journal article" date="2020" name="ISME J.">
        <title>Uncovering the hidden diversity of litter-decomposition mechanisms in mushroom-forming fungi.</title>
        <authorList>
            <person name="Floudas D."/>
            <person name="Bentzer J."/>
            <person name="Ahren D."/>
            <person name="Johansson T."/>
            <person name="Persson P."/>
            <person name="Tunlid A."/>
        </authorList>
    </citation>
    <scope>NUCLEOTIDE SEQUENCE [LARGE SCALE GENOMIC DNA]</scope>
    <source>
        <strain evidence="4 5">CBS 291.85</strain>
    </source>
</reference>
<dbReference type="Pfam" id="PF00293">
    <property type="entry name" value="NUDIX"/>
    <property type="match status" value="1"/>
</dbReference>
<dbReference type="InterPro" id="IPR015797">
    <property type="entry name" value="NUDIX_hydrolase-like_dom_sf"/>
</dbReference>
<keyword evidence="1" id="KW-0378">Hydrolase</keyword>
<dbReference type="InterPro" id="IPR000086">
    <property type="entry name" value="NUDIX_hydrolase_dom"/>
</dbReference>
<dbReference type="EMBL" id="JAACJM010000021">
    <property type="protein sequence ID" value="KAF5366736.1"/>
    <property type="molecule type" value="Genomic_DNA"/>
</dbReference>
<protein>
    <recommendedName>
        <fullName evidence="3">Nudix hydrolase domain-containing protein</fullName>
    </recommendedName>
</protein>
<dbReference type="GO" id="GO:0016787">
    <property type="term" value="F:hydrolase activity"/>
    <property type="evidence" value="ECO:0007669"/>
    <property type="project" value="UniProtKB-KW"/>
</dbReference>
<accession>A0A8H5GKI0</accession>
<feature type="domain" description="Nudix hydrolase" evidence="3">
    <location>
        <begin position="56"/>
        <end position="102"/>
    </location>
</feature>
<feature type="region of interest" description="Disordered" evidence="2">
    <location>
        <begin position="215"/>
        <end position="238"/>
    </location>
</feature>
<evidence type="ECO:0000259" key="3">
    <source>
        <dbReference type="Pfam" id="PF00293"/>
    </source>
</evidence>
<proteinExistence type="predicted"/>
<evidence type="ECO:0000313" key="5">
    <source>
        <dbReference type="Proteomes" id="UP000559256"/>
    </source>
</evidence>
<comment type="caution">
    <text evidence="4">The sequence shown here is derived from an EMBL/GenBank/DDBJ whole genome shotgun (WGS) entry which is preliminary data.</text>
</comment>
<dbReference type="Proteomes" id="UP000559256">
    <property type="component" value="Unassembled WGS sequence"/>
</dbReference>
<gene>
    <name evidence="4" type="ORF">D9758_006561</name>
</gene>